<gene>
    <name evidence="2" type="ORF">LCGC14_0461530</name>
</gene>
<reference evidence="2" key="1">
    <citation type="journal article" date="2015" name="Nature">
        <title>Complex archaea that bridge the gap between prokaryotes and eukaryotes.</title>
        <authorList>
            <person name="Spang A."/>
            <person name="Saw J.H."/>
            <person name="Jorgensen S.L."/>
            <person name="Zaremba-Niedzwiedzka K."/>
            <person name="Martijn J."/>
            <person name="Lind A.E."/>
            <person name="van Eijk R."/>
            <person name="Schleper C."/>
            <person name="Guy L."/>
            <person name="Ettema T.J."/>
        </authorList>
    </citation>
    <scope>NUCLEOTIDE SEQUENCE</scope>
</reference>
<proteinExistence type="predicted"/>
<feature type="region of interest" description="Disordered" evidence="1">
    <location>
        <begin position="152"/>
        <end position="172"/>
    </location>
</feature>
<dbReference type="SUPFAM" id="SSF52309">
    <property type="entry name" value="N-(deoxy)ribosyltransferase-like"/>
    <property type="match status" value="1"/>
</dbReference>
<sequence>MIIYLAGGMHSGWQDRVMAAVPDHSYINPAQHGLKPPAQYAFWDMLGIQHADLIFAYVEQDNPSGIGAAFEIGYGLGLGKRVILVDRKSLRDESFQKYAAIIQHAGPIVLETLNDGITMLESIARLAAMVRWSPGDTQKAIDAFTPGAAFGARGEVDCTDPDPESTVGGDQR</sequence>
<dbReference type="AlphaFoldDB" id="A0A0F9SEX1"/>
<name>A0A0F9SEX1_9ZZZZ</name>
<dbReference type="EMBL" id="LAZR01000475">
    <property type="protein sequence ID" value="KKN67410.1"/>
    <property type="molecule type" value="Genomic_DNA"/>
</dbReference>
<organism evidence="2">
    <name type="scientific">marine sediment metagenome</name>
    <dbReference type="NCBI Taxonomy" id="412755"/>
    <lineage>
        <taxon>unclassified sequences</taxon>
        <taxon>metagenomes</taxon>
        <taxon>ecological metagenomes</taxon>
    </lineage>
</organism>
<protein>
    <recommendedName>
        <fullName evidence="3">Nucleoside 2-deoxyribosyltransferase</fullName>
    </recommendedName>
</protein>
<comment type="caution">
    <text evidence="2">The sequence shown here is derived from an EMBL/GenBank/DDBJ whole genome shotgun (WGS) entry which is preliminary data.</text>
</comment>
<evidence type="ECO:0000256" key="1">
    <source>
        <dbReference type="SAM" id="MobiDB-lite"/>
    </source>
</evidence>
<evidence type="ECO:0000313" key="2">
    <source>
        <dbReference type="EMBL" id="KKN67410.1"/>
    </source>
</evidence>
<dbReference type="Gene3D" id="3.40.50.450">
    <property type="match status" value="1"/>
</dbReference>
<evidence type="ECO:0008006" key="3">
    <source>
        <dbReference type="Google" id="ProtNLM"/>
    </source>
</evidence>
<accession>A0A0F9SEX1</accession>